<reference evidence="3" key="1">
    <citation type="submission" date="2020-05" db="EMBL/GenBank/DDBJ databases">
        <authorList>
            <person name="Chiriac C."/>
            <person name="Salcher M."/>
            <person name="Ghai R."/>
            <person name="Kavagutti S V."/>
        </authorList>
    </citation>
    <scope>NUCLEOTIDE SEQUENCE</scope>
</reference>
<name>A0A6J5PYC4_9CAUD</name>
<sequence>MGRKQYRNVKAWRTRNKARVVQGFGHKCAACGLIDDPIVYDFHHLDPNEKELGISGKIMSWEKTVSEAKKCILLCSHCHRKVHSGIICLSEDVQRFDESLITI</sequence>
<dbReference type="SMART" id="SM00507">
    <property type="entry name" value="HNHc"/>
    <property type="match status" value="1"/>
</dbReference>
<evidence type="ECO:0000313" key="7">
    <source>
        <dbReference type="EMBL" id="CAB4222539.1"/>
    </source>
</evidence>
<dbReference type="EMBL" id="LR797021">
    <property type="protein sequence ID" value="CAB4182093.1"/>
    <property type="molecule type" value="Genomic_DNA"/>
</dbReference>
<dbReference type="EMBL" id="LR796945">
    <property type="protein sequence ID" value="CAB4176950.1"/>
    <property type="molecule type" value="Genomic_DNA"/>
</dbReference>
<evidence type="ECO:0000259" key="1">
    <source>
        <dbReference type="SMART" id="SM00507"/>
    </source>
</evidence>
<dbReference type="EMBL" id="LR797157">
    <property type="protein sequence ID" value="CAB4190746.1"/>
    <property type="molecule type" value="Genomic_DNA"/>
</dbReference>
<evidence type="ECO:0000313" key="8">
    <source>
        <dbReference type="EMBL" id="CAB5227675.1"/>
    </source>
</evidence>
<dbReference type="EMBL" id="LR797369">
    <property type="protein sequence ID" value="CAB4211113.1"/>
    <property type="molecule type" value="Genomic_DNA"/>
</dbReference>
<dbReference type="EMBL" id="LR798378">
    <property type="protein sequence ID" value="CAB5227675.1"/>
    <property type="molecule type" value="Genomic_DNA"/>
</dbReference>
<evidence type="ECO:0000313" key="5">
    <source>
        <dbReference type="EMBL" id="CAB4190746.1"/>
    </source>
</evidence>
<accession>A0A6J5PYC4</accession>
<dbReference type="EMBL" id="LR797518">
    <property type="protein sequence ID" value="CAB4222539.1"/>
    <property type="molecule type" value="Genomic_DNA"/>
</dbReference>
<feature type="domain" description="HNH nuclease" evidence="1">
    <location>
        <begin position="15"/>
        <end position="80"/>
    </location>
</feature>
<evidence type="ECO:0000313" key="4">
    <source>
        <dbReference type="EMBL" id="CAB4182093.1"/>
    </source>
</evidence>
<gene>
    <name evidence="4" type="ORF">UFOVP1065_135</name>
    <name evidence="5" type="ORF">UFOVP1198_104</name>
    <name evidence="6" type="ORF">UFOVP1418_96</name>
    <name evidence="8" type="ORF">UFOVP1524_54</name>
    <name evidence="7" type="ORF">UFOVP1651_54</name>
    <name evidence="2" type="ORF">UFOVP908_32</name>
    <name evidence="3" type="ORF">UFOVP990_104</name>
</gene>
<dbReference type="EMBL" id="LR796860">
    <property type="protein sequence ID" value="CAB4170336.1"/>
    <property type="molecule type" value="Genomic_DNA"/>
</dbReference>
<organism evidence="3">
    <name type="scientific">uncultured Caudovirales phage</name>
    <dbReference type="NCBI Taxonomy" id="2100421"/>
    <lineage>
        <taxon>Viruses</taxon>
        <taxon>Duplodnaviria</taxon>
        <taxon>Heunggongvirae</taxon>
        <taxon>Uroviricota</taxon>
        <taxon>Caudoviricetes</taxon>
        <taxon>Peduoviridae</taxon>
        <taxon>Maltschvirus</taxon>
        <taxon>Maltschvirus maltsch</taxon>
    </lineage>
</organism>
<evidence type="ECO:0000313" key="2">
    <source>
        <dbReference type="EMBL" id="CAB4170336.1"/>
    </source>
</evidence>
<dbReference type="CDD" id="cd00085">
    <property type="entry name" value="HNHc"/>
    <property type="match status" value="1"/>
</dbReference>
<evidence type="ECO:0000313" key="6">
    <source>
        <dbReference type="EMBL" id="CAB4211113.1"/>
    </source>
</evidence>
<dbReference type="InterPro" id="IPR003615">
    <property type="entry name" value="HNH_nuc"/>
</dbReference>
<evidence type="ECO:0000313" key="3">
    <source>
        <dbReference type="EMBL" id="CAB4176950.1"/>
    </source>
</evidence>
<proteinExistence type="predicted"/>
<protein>
    <submittedName>
        <fullName evidence="3">HNHc domain containing protein</fullName>
    </submittedName>
</protein>